<evidence type="ECO:0000256" key="2">
    <source>
        <dbReference type="ARBA" id="ARBA00022514"/>
    </source>
</evidence>
<dbReference type="PANTHER" id="PTHR12015:SF183">
    <property type="entry name" value="C-C MOTIF CHEMOKINE 3"/>
    <property type="match status" value="1"/>
</dbReference>
<dbReference type="SMART" id="SM00199">
    <property type="entry name" value="SCY"/>
    <property type="match status" value="1"/>
</dbReference>
<dbReference type="GO" id="GO:0006955">
    <property type="term" value="P:immune response"/>
    <property type="evidence" value="ECO:0007669"/>
    <property type="project" value="InterPro"/>
</dbReference>
<dbReference type="Ensembl" id="ENSMALT00000005669.1">
    <property type="protein sequence ID" value="ENSMALP00000005544.1"/>
    <property type="gene ID" value="ENSMALG00000003968.1"/>
</dbReference>
<protein>
    <recommendedName>
        <fullName evidence="6">Chemokine interleukin-8-like domain-containing protein</fullName>
    </recommendedName>
</protein>
<reference evidence="7" key="2">
    <citation type="submission" date="2025-09" db="UniProtKB">
        <authorList>
            <consortium name="Ensembl"/>
        </authorList>
    </citation>
    <scope>IDENTIFICATION</scope>
</reference>
<evidence type="ECO:0000256" key="5">
    <source>
        <dbReference type="SAM" id="SignalP"/>
    </source>
</evidence>
<feature type="chain" id="PRO_5018649810" description="Chemokine interleukin-8-like domain-containing protein" evidence="5">
    <location>
        <begin position="26"/>
        <end position="101"/>
    </location>
</feature>
<proteinExistence type="predicted"/>
<feature type="domain" description="Chemokine interleukin-8-like" evidence="6">
    <location>
        <begin position="33"/>
        <end position="91"/>
    </location>
</feature>
<dbReference type="PANTHER" id="PTHR12015">
    <property type="entry name" value="SMALL INDUCIBLE CYTOKINE A"/>
    <property type="match status" value="1"/>
</dbReference>
<evidence type="ECO:0000256" key="3">
    <source>
        <dbReference type="ARBA" id="ARBA00022525"/>
    </source>
</evidence>
<keyword evidence="4 5" id="KW-0732">Signal</keyword>
<keyword evidence="2" id="KW-0202">Cytokine</keyword>
<dbReference type="InterPro" id="IPR036048">
    <property type="entry name" value="Interleukin_8-like_sf"/>
</dbReference>
<sequence length="101" mass="11226">MAAPRPPRLALSVFVLMLFIPTCLFVGLRGPGPKRCCFRFNETPVPKERVAGYIRTSQRCPNPAVLLNTVARRQLCARPSDAWVKELISYLDSIPGQASNL</sequence>
<dbReference type="GO" id="GO:0005615">
    <property type="term" value="C:extracellular space"/>
    <property type="evidence" value="ECO:0007669"/>
    <property type="project" value="UniProtKB-KW"/>
</dbReference>
<dbReference type="InterPro" id="IPR039809">
    <property type="entry name" value="Chemokine_b/g/d"/>
</dbReference>
<dbReference type="Pfam" id="PF00048">
    <property type="entry name" value="IL8"/>
    <property type="match status" value="1"/>
</dbReference>
<reference evidence="7" key="1">
    <citation type="submission" date="2025-08" db="UniProtKB">
        <authorList>
            <consortium name="Ensembl"/>
        </authorList>
    </citation>
    <scope>IDENTIFICATION</scope>
</reference>
<feature type="signal peptide" evidence="5">
    <location>
        <begin position="1"/>
        <end position="25"/>
    </location>
</feature>
<dbReference type="Gene3D" id="2.40.50.40">
    <property type="match status" value="1"/>
</dbReference>
<dbReference type="STRING" id="43700.ENSMALP00000005544"/>
<dbReference type="InterPro" id="IPR001811">
    <property type="entry name" value="Chemokine_IL8-like_dom"/>
</dbReference>
<evidence type="ECO:0000256" key="4">
    <source>
        <dbReference type="ARBA" id="ARBA00022729"/>
    </source>
</evidence>
<name>A0A3Q3IP95_MONAL</name>
<keyword evidence="8" id="KW-1185">Reference proteome</keyword>
<dbReference type="Proteomes" id="UP000261600">
    <property type="component" value="Unplaced"/>
</dbReference>
<accession>A0A3Q3IP95</accession>
<comment type="subcellular location">
    <subcellularLocation>
        <location evidence="1">Secreted</location>
    </subcellularLocation>
</comment>
<evidence type="ECO:0000259" key="6">
    <source>
        <dbReference type="SMART" id="SM00199"/>
    </source>
</evidence>
<organism evidence="7 8">
    <name type="scientific">Monopterus albus</name>
    <name type="common">Swamp eel</name>
    <dbReference type="NCBI Taxonomy" id="43700"/>
    <lineage>
        <taxon>Eukaryota</taxon>
        <taxon>Metazoa</taxon>
        <taxon>Chordata</taxon>
        <taxon>Craniata</taxon>
        <taxon>Vertebrata</taxon>
        <taxon>Euteleostomi</taxon>
        <taxon>Actinopterygii</taxon>
        <taxon>Neopterygii</taxon>
        <taxon>Teleostei</taxon>
        <taxon>Neoteleostei</taxon>
        <taxon>Acanthomorphata</taxon>
        <taxon>Anabantaria</taxon>
        <taxon>Synbranchiformes</taxon>
        <taxon>Synbranchidae</taxon>
        <taxon>Monopterus</taxon>
    </lineage>
</organism>
<evidence type="ECO:0000256" key="1">
    <source>
        <dbReference type="ARBA" id="ARBA00004613"/>
    </source>
</evidence>
<keyword evidence="3" id="KW-0964">Secreted</keyword>
<dbReference type="AlphaFoldDB" id="A0A3Q3IP95"/>
<dbReference type="SUPFAM" id="SSF54117">
    <property type="entry name" value="Interleukin 8-like chemokines"/>
    <property type="match status" value="1"/>
</dbReference>
<evidence type="ECO:0000313" key="7">
    <source>
        <dbReference type="Ensembl" id="ENSMALP00000005544.1"/>
    </source>
</evidence>
<evidence type="ECO:0000313" key="8">
    <source>
        <dbReference type="Proteomes" id="UP000261600"/>
    </source>
</evidence>
<dbReference type="GO" id="GO:0008009">
    <property type="term" value="F:chemokine activity"/>
    <property type="evidence" value="ECO:0007669"/>
    <property type="project" value="InterPro"/>
</dbReference>
<dbReference type="CDD" id="cd00272">
    <property type="entry name" value="Chemokine_CC"/>
    <property type="match status" value="1"/>
</dbReference>